<dbReference type="CDD" id="cd01115">
    <property type="entry name" value="SLC13_permease"/>
    <property type="match status" value="1"/>
</dbReference>
<dbReference type="PROSITE" id="PS51382">
    <property type="entry name" value="SPX"/>
    <property type="match status" value="1"/>
</dbReference>
<feature type="transmembrane region" description="Helical" evidence="7">
    <location>
        <begin position="741"/>
        <end position="774"/>
    </location>
</feature>
<feature type="region of interest" description="Disordered" evidence="6">
    <location>
        <begin position="159"/>
        <end position="215"/>
    </location>
</feature>
<dbReference type="OrthoDB" id="10260443at2759"/>
<name>A0A163KB74_ABSGL</name>
<feature type="transmembrane region" description="Helical" evidence="7">
    <location>
        <begin position="786"/>
        <end position="809"/>
    </location>
</feature>
<dbReference type="InterPro" id="IPR004331">
    <property type="entry name" value="SPX_dom"/>
</dbReference>
<dbReference type="InterPro" id="IPR004680">
    <property type="entry name" value="Cit_transptr-like_dom"/>
</dbReference>
<evidence type="ECO:0000256" key="7">
    <source>
        <dbReference type="SAM" id="Phobius"/>
    </source>
</evidence>
<feature type="domain" description="SPX" evidence="8">
    <location>
        <begin position="1"/>
        <end position="299"/>
    </location>
</feature>
<dbReference type="FunCoup" id="A0A163KB74">
    <property type="interactions" value="185"/>
</dbReference>
<feature type="transmembrane region" description="Helical" evidence="7">
    <location>
        <begin position="703"/>
        <end position="721"/>
    </location>
</feature>
<feature type="transmembrane region" description="Helical" evidence="7">
    <location>
        <begin position="679"/>
        <end position="696"/>
    </location>
</feature>
<organism evidence="9">
    <name type="scientific">Absidia glauca</name>
    <name type="common">Pin mould</name>
    <dbReference type="NCBI Taxonomy" id="4829"/>
    <lineage>
        <taxon>Eukaryota</taxon>
        <taxon>Fungi</taxon>
        <taxon>Fungi incertae sedis</taxon>
        <taxon>Mucoromycota</taxon>
        <taxon>Mucoromycotina</taxon>
        <taxon>Mucoromycetes</taxon>
        <taxon>Mucorales</taxon>
        <taxon>Cunninghamellaceae</taxon>
        <taxon>Absidia</taxon>
    </lineage>
</organism>
<dbReference type="STRING" id="4829.A0A163KB74"/>
<feature type="transmembrane region" description="Helical" evidence="7">
    <location>
        <begin position="526"/>
        <end position="549"/>
    </location>
</feature>
<keyword evidence="4 7" id="KW-1133">Transmembrane helix</keyword>
<evidence type="ECO:0000313" key="10">
    <source>
        <dbReference type="Proteomes" id="UP000078561"/>
    </source>
</evidence>
<keyword evidence="3 7" id="KW-0812">Transmembrane</keyword>
<dbReference type="PANTHER" id="PTHR10283">
    <property type="entry name" value="SOLUTE CARRIER FAMILY 13 MEMBER"/>
    <property type="match status" value="1"/>
</dbReference>
<dbReference type="EMBL" id="LT555011">
    <property type="protein sequence ID" value="SAM09486.1"/>
    <property type="molecule type" value="Genomic_DNA"/>
</dbReference>
<dbReference type="Pfam" id="PF03600">
    <property type="entry name" value="CitMHS"/>
    <property type="match status" value="1"/>
</dbReference>
<reference evidence="9" key="1">
    <citation type="submission" date="2016-04" db="EMBL/GenBank/DDBJ databases">
        <authorList>
            <person name="Evans L.H."/>
            <person name="Alamgir A."/>
            <person name="Owens N."/>
            <person name="Weber N.D."/>
            <person name="Virtaneva K."/>
            <person name="Barbian K."/>
            <person name="Babar A."/>
            <person name="Rosenke K."/>
        </authorList>
    </citation>
    <scope>NUCLEOTIDE SEQUENCE [LARGE SCALE GENOMIC DNA]</scope>
    <source>
        <strain evidence="9">CBS 101.48</strain>
    </source>
</reference>
<evidence type="ECO:0000256" key="1">
    <source>
        <dbReference type="ARBA" id="ARBA00004141"/>
    </source>
</evidence>
<accession>A0A163KB74</accession>
<proteinExistence type="predicted"/>
<dbReference type="Proteomes" id="UP000078561">
    <property type="component" value="Unassembled WGS sequence"/>
</dbReference>
<dbReference type="InParanoid" id="A0A163KB74"/>
<evidence type="ECO:0000313" key="9">
    <source>
        <dbReference type="EMBL" id="SAM09486.1"/>
    </source>
</evidence>
<keyword evidence="5 7" id="KW-0472">Membrane</keyword>
<evidence type="ECO:0000256" key="6">
    <source>
        <dbReference type="SAM" id="MobiDB-lite"/>
    </source>
</evidence>
<evidence type="ECO:0000256" key="3">
    <source>
        <dbReference type="ARBA" id="ARBA00022692"/>
    </source>
</evidence>
<feature type="transmembrane region" description="Helical" evidence="7">
    <location>
        <begin position="428"/>
        <end position="453"/>
    </location>
</feature>
<feature type="transmembrane region" description="Helical" evidence="7">
    <location>
        <begin position="604"/>
        <end position="627"/>
    </location>
</feature>
<feature type="transmembrane region" description="Helical" evidence="7">
    <location>
        <begin position="474"/>
        <end position="497"/>
    </location>
</feature>
<feature type="transmembrane region" description="Helical" evidence="7">
    <location>
        <begin position="397"/>
        <end position="416"/>
    </location>
</feature>
<protein>
    <recommendedName>
        <fullName evidence="8">SPX domain-containing protein</fullName>
    </recommendedName>
</protein>
<dbReference type="GO" id="GO:0005886">
    <property type="term" value="C:plasma membrane"/>
    <property type="evidence" value="ECO:0007669"/>
    <property type="project" value="TreeGrafter"/>
</dbReference>
<sequence>MKFSHSLILNAVPDWIEYYIDYDHLKKIVYKIERSRVQSQTEPPHRHTQNQSSIENGEGTAKREQLIEEDNEMFLKELDIQLDKITDFFHKKSTEILQDASTLRQQFDGFGIPLSISNSEAGPYDLKRLDSILCGDPSLSQVTTEFIEGATEDEENIHPSLQKSHTHHSHTTRLPNDDQLDKTQKRRSNSVGMLPHQPSTTTFNEPQPLRRRSTTVKDQIEQRFWQGFGGQRVPRFTIDDSHDLATFNRYYNFRARCAATFIALSELKSYVDINRTGFDKILKKWDKVTDSDLRKTYYEKMVTTSDPFLPTQQAELERAIVLVRDMYAAVFTNGDQHAATGELKLHMRDHIQFERTTVWKDLVSKERLTFDAHASDVQDGYRLPWGWFVSKSALRRLVFMVIAVIPFAVFMSIDVFDDVPASKCLGLLLFAAIMWALEVLPIYATAYLVVLLIPPMDIVKQGDSLVDAKTAAKMVFQSMFNGTIMVLLGGFTIAAALSKHGVARAFASVVLSRAGTKPSVVILVNMYLAAFLSMWISNVATPVLCTTLVEPILRTLPPNSTVGPCLILGIALASCIGGLTSPISSPQNIITINIMQPNPGWGNWFAASLPIAIITIVTTWACLLLYFKPHRITPRLNTVKAQELAFPSLTQIFVTVICLATIGLWCSETAIQNFWGDNGVIAAIPFVLFFGTGVLAKTDLNNFLWPVVILAQGGMALGFAVQSSGLLDIIGHRIANGVDHLSALAIVFIFGIIVLVFATFVSHTVAALIILPIVQQIGDKLSPPHPNLLVMVTGLVSSVAMGLPISGFPNMNAFMLEDPTGKPYLTVKDFVLCGVPASIIAGIITILLGYGIISGVISN</sequence>
<feature type="region of interest" description="Disordered" evidence="6">
    <location>
        <begin position="36"/>
        <end position="61"/>
    </location>
</feature>
<feature type="transmembrane region" description="Helical" evidence="7">
    <location>
        <begin position="829"/>
        <end position="853"/>
    </location>
</feature>
<comment type="subcellular location">
    <subcellularLocation>
        <location evidence="1">Membrane</location>
        <topology evidence="1">Multi-pass membrane protein</topology>
    </subcellularLocation>
</comment>
<keyword evidence="10" id="KW-1185">Reference proteome</keyword>
<dbReference type="PANTHER" id="PTHR10283:SF92">
    <property type="entry name" value="LOW-AFFINITY PHOSPHATE TRANSPORTER PHO91"/>
    <property type="match status" value="1"/>
</dbReference>
<dbReference type="GO" id="GO:0005315">
    <property type="term" value="F:phosphate transmembrane transporter activity"/>
    <property type="evidence" value="ECO:0007669"/>
    <property type="project" value="TreeGrafter"/>
</dbReference>
<dbReference type="GO" id="GO:0006797">
    <property type="term" value="P:polyphosphate metabolic process"/>
    <property type="evidence" value="ECO:0007669"/>
    <property type="project" value="TreeGrafter"/>
</dbReference>
<evidence type="ECO:0000256" key="2">
    <source>
        <dbReference type="ARBA" id="ARBA00022448"/>
    </source>
</evidence>
<dbReference type="CDD" id="cd14478">
    <property type="entry name" value="SPX_PHO87_PHO90_like"/>
    <property type="match status" value="1"/>
</dbReference>
<evidence type="ECO:0000256" key="4">
    <source>
        <dbReference type="ARBA" id="ARBA00022989"/>
    </source>
</evidence>
<dbReference type="GO" id="GO:0006817">
    <property type="term" value="P:phosphate ion transport"/>
    <property type="evidence" value="ECO:0007669"/>
    <property type="project" value="TreeGrafter"/>
</dbReference>
<feature type="transmembrane region" description="Helical" evidence="7">
    <location>
        <begin position="648"/>
        <end position="667"/>
    </location>
</feature>
<feature type="transmembrane region" description="Helical" evidence="7">
    <location>
        <begin position="561"/>
        <end position="584"/>
    </location>
</feature>
<evidence type="ECO:0000259" key="8">
    <source>
        <dbReference type="PROSITE" id="PS51382"/>
    </source>
</evidence>
<keyword evidence="2" id="KW-0813">Transport</keyword>
<evidence type="ECO:0000256" key="5">
    <source>
        <dbReference type="ARBA" id="ARBA00023136"/>
    </source>
</evidence>
<dbReference type="AlphaFoldDB" id="A0A163KB74"/>
<dbReference type="Pfam" id="PF03105">
    <property type="entry name" value="SPX"/>
    <property type="match status" value="2"/>
</dbReference>
<gene>
    <name evidence="9" type="primary">ABSGL_15162.1 scaffold 15182</name>
</gene>